<dbReference type="Proteomes" id="UP000005936">
    <property type="component" value="Unassembled WGS sequence"/>
</dbReference>
<feature type="compositionally biased region" description="Polar residues" evidence="1">
    <location>
        <begin position="1213"/>
        <end position="1231"/>
    </location>
</feature>
<proteinExistence type="predicted"/>
<feature type="chain" id="PRO_5003693775" description="F5/8 type C domain-containing protein" evidence="3">
    <location>
        <begin position="28"/>
        <end position="1293"/>
    </location>
</feature>
<dbReference type="PATRIC" id="fig|698955.3.peg.112"/>
<feature type="signal peptide" evidence="3">
    <location>
        <begin position="1"/>
        <end position="27"/>
    </location>
</feature>
<organism evidence="6 7">
    <name type="scientific">Gardnerella vaginalis 55152</name>
    <dbReference type="NCBI Taxonomy" id="698955"/>
    <lineage>
        <taxon>Bacteria</taxon>
        <taxon>Bacillati</taxon>
        <taxon>Actinomycetota</taxon>
        <taxon>Actinomycetes</taxon>
        <taxon>Bifidobacteriales</taxon>
        <taxon>Bifidobacteriaceae</taxon>
        <taxon>Gardnerella</taxon>
    </lineage>
</organism>
<dbReference type="Gene3D" id="2.60.120.260">
    <property type="entry name" value="Galactose-binding domain-like"/>
    <property type="match status" value="2"/>
</dbReference>
<protein>
    <recommendedName>
        <fullName evidence="8">F5/8 type C domain-containing protein</fullName>
    </recommendedName>
</protein>
<evidence type="ECO:0000256" key="3">
    <source>
        <dbReference type="SAM" id="SignalP"/>
    </source>
</evidence>
<dbReference type="InterPro" id="IPR025883">
    <property type="entry name" value="Cadherin-like_domain"/>
</dbReference>
<name>I4LWH8_GARVA</name>
<evidence type="ECO:0000313" key="6">
    <source>
        <dbReference type="EMBL" id="EIK81318.1"/>
    </source>
</evidence>
<feature type="domain" description="F5/8 type C" evidence="4">
    <location>
        <begin position="1004"/>
        <end position="1120"/>
    </location>
</feature>
<feature type="domain" description="Cadherin-like beta-sandwich-like" evidence="5">
    <location>
        <begin position="246"/>
        <end position="321"/>
    </location>
</feature>
<comment type="caution">
    <text evidence="6">The sequence shown here is derived from an EMBL/GenBank/DDBJ whole genome shotgun (WGS) entry which is preliminary data.</text>
</comment>
<evidence type="ECO:0000256" key="1">
    <source>
        <dbReference type="SAM" id="MobiDB-lite"/>
    </source>
</evidence>
<evidence type="ECO:0000259" key="4">
    <source>
        <dbReference type="Pfam" id="PF00754"/>
    </source>
</evidence>
<dbReference type="InterPro" id="IPR000421">
    <property type="entry name" value="FA58C"/>
</dbReference>
<accession>I4LWH8</accession>
<gene>
    <name evidence="6" type="ORF">CGSMWGv55152_00585</name>
</gene>
<reference evidence="6 7" key="1">
    <citation type="journal article" date="2012" name="J. Bacteriol.">
        <title>Comparative Genomic Analyses of 17 Clinical Isolates of Gardnerella vaginalis Provide Evidence of Multiple Genetically Isolated Clades Consistent with Subspeciation into Genovars.</title>
        <authorList>
            <person name="Ahmed A."/>
            <person name="Earl J."/>
            <person name="Retchless A."/>
            <person name="Hillier S."/>
            <person name="Rabe L."/>
            <person name="Cherpes T."/>
            <person name="Powell E."/>
            <person name="Janto B."/>
            <person name="Eutsey R."/>
            <person name="Hiller N.L."/>
            <person name="Boissy R."/>
            <person name="Dahlgreen M."/>
            <person name="Hall B."/>
            <person name="Costerton J."/>
            <person name="Post J.C."/>
            <person name="Hu F."/>
            <person name="Ehrlich G."/>
        </authorList>
    </citation>
    <scope>NUCLEOTIDE SEQUENCE [LARGE SCALE GENOMIC DNA]</scope>
    <source>
        <strain evidence="6 7">55152</strain>
    </source>
</reference>
<dbReference type="RefSeq" id="WP_004120275.1">
    <property type="nucleotide sequence ID" value="NZ_ADEQ01000002.1"/>
</dbReference>
<keyword evidence="2" id="KW-1133">Transmembrane helix</keyword>
<sequence>MKFRRLLQGSAIFALSISMASPMIAQASMPQEDSIEPFHPSILWASSEEKNGEKKPNGTISALTDSDGGVDSAKTFWTTKWQGGYDNFPHILAIKNNTNREVCGIQYTARPSYESVQGNSNAPGVYSVFAFDKDPGNPSDKKDINWRSKVHQTKFNNGEFITTGGLKGINEPQIISFKSTNKPILTLVGFKAVDSSKKDMSASDIKLVPCLPVEHMKKQGQGDAAAAPIDFFIDQLPFGAPGKPVTFSPSQYTYESTAYYHTASVSARVKLPTGATATINGRKVDSDGRVSGIPLTKGVNVIVAKVVVGNAASTYVVNVTKVDTDFRGNEKINATVKINGANDNDNLIVTDGMRATSWNTTSLKDSAEWSNKSTGFTIHLNRPRYVGRIQAYGWPTMPAGSPGWQGGHSVAIDVKVGDNWNTVVTNASLTRDSDGLWYWDLNGYHKTQDIRVWLNKPKIHDPQQNGIGATGMRLEEVEVWGLPEGKNPKEIKVPDEKPKYTSFNANENKYGVNRAQALALQYGVLLPTWVPSEGYGRGVYNDAERRLTGGSFPMFYDKPLFNAPLMQQLGKGVPWSLAKAPKGGNSMGENSVPKDFLTEEMKPYANSLVDIQYGDEGGYSESEVQKFSRWFSWSKNRYPGAIVHSNQALGLGWETHSNMSHFVKTAKPDLVSWDTYYYGANQGPRPSKIVANMLQNKLWTSQRQAALEGLTGDCSQPVLFGQYLDYNWDANVSASQKSIVPMVGLATGQKWFGLFRMEYDAYDRSSIIDQDGAPTRSFYEFSSIFKDVRGLGKYLVAMNNEYAGLKSGIYADRASAPNIQGFRMGAFDSAEGKLANAEFGLQKITVKNVGTVNNGKPGDVLVGHFSTLKNLNEKIRKKIFGESKYAPKALLVVNALTGDTRYPSYYLSTRTDNGSYAETAQDITLTVKRPSRNAILMQVDPRTYTAKTVPLKDGDDEQDVKLERVGGGCARLLYWLENNAAYERKKIEDIEPKNIAKDKNVIASQSRTELEYSAKSLTDGDRSTRWAAPDNPNYPLTLDIALGCNAKFDAVQIEEFVEGNVNHRIKTFSLWTKNQCDRSVDRENSWERIYEKDNAVKEDLSDINFENSQYASKLRVQIDEVYPNVDMYNGHPGSPTISEIKVISKTEQRKTPKPMSGSSVLDPGGVSTDSTQLDDSYGPSVTLESGGNHDGMSKVKRNKSMSGSSVLDPGGVSTDSTQLDNSYGPSDSNVSGLRMTENEQSAIRKNGLRKKREKCSRGMLVAGGSSVTGILVLALTFFAFYLLVRRSRKVRQE</sequence>
<dbReference type="Pfam" id="PF12733">
    <property type="entry name" value="Cadherin-like"/>
    <property type="match status" value="1"/>
</dbReference>
<evidence type="ECO:0000313" key="7">
    <source>
        <dbReference type="Proteomes" id="UP000005936"/>
    </source>
</evidence>
<dbReference type="Pfam" id="PF00754">
    <property type="entry name" value="F5_F8_type_C"/>
    <property type="match status" value="1"/>
</dbReference>
<keyword evidence="3" id="KW-0732">Signal</keyword>
<feature type="transmembrane region" description="Helical" evidence="2">
    <location>
        <begin position="1259"/>
        <end position="1284"/>
    </location>
</feature>
<evidence type="ECO:0000259" key="5">
    <source>
        <dbReference type="Pfam" id="PF12733"/>
    </source>
</evidence>
<feature type="region of interest" description="Disordered" evidence="1">
    <location>
        <begin position="1145"/>
        <end position="1232"/>
    </location>
</feature>
<keyword evidence="2" id="KW-0472">Membrane</keyword>
<dbReference type="InterPro" id="IPR008979">
    <property type="entry name" value="Galactose-bd-like_sf"/>
</dbReference>
<evidence type="ECO:0008006" key="8">
    <source>
        <dbReference type="Google" id="ProtNLM"/>
    </source>
</evidence>
<dbReference type="SUPFAM" id="SSF49785">
    <property type="entry name" value="Galactose-binding domain-like"/>
    <property type="match status" value="1"/>
</dbReference>
<evidence type="ECO:0000256" key="2">
    <source>
        <dbReference type="SAM" id="Phobius"/>
    </source>
</evidence>
<keyword evidence="2" id="KW-0812">Transmembrane</keyword>
<dbReference type="EMBL" id="ADEQ01000002">
    <property type="protein sequence ID" value="EIK81318.1"/>
    <property type="molecule type" value="Genomic_DNA"/>
</dbReference>